<keyword evidence="1" id="KW-0805">Transcription regulation</keyword>
<protein>
    <submittedName>
        <fullName evidence="6">TetR family transcriptional regulator</fullName>
    </submittedName>
</protein>
<gene>
    <name evidence="6" type="ORF">CLV67_13474</name>
</gene>
<evidence type="ECO:0000259" key="5">
    <source>
        <dbReference type="PROSITE" id="PS50977"/>
    </source>
</evidence>
<dbReference type="InterPro" id="IPR050109">
    <property type="entry name" value="HTH-type_TetR-like_transc_reg"/>
</dbReference>
<dbReference type="AlphaFoldDB" id="A0A2T0JRY1"/>
<keyword evidence="3" id="KW-0804">Transcription</keyword>
<dbReference type="Pfam" id="PF00440">
    <property type="entry name" value="TetR_N"/>
    <property type="match status" value="1"/>
</dbReference>
<evidence type="ECO:0000256" key="1">
    <source>
        <dbReference type="ARBA" id="ARBA00023015"/>
    </source>
</evidence>
<dbReference type="Gene3D" id="1.10.357.10">
    <property type="entry name" value="Tetracycline Repressor, domain 2"/>
    <property type="match status" value="1"/>
</dbReference>
<dbReference type="InterPro" id="IPR049445">
    <property type="entry name" value="TetR_SbtR-like_C"/>
</dbReference>
<keyword evidence="7" id="KW-1185">Reference proteome</keyword>
<dbReference type="GO" id="GO:0000976">
    <property type="term" value="F:transcription cis-regulatory region binding"/>
    <property type="evidence" value="ECO:0007669"/>
    <property type="project" value="TreeGrafter"/>
</dbReference>
<keyword evidence="2 4" id="KW-0238">DNA-binding</keyword>
<dbReference type="InterPro" id="IPR036271">
    <property type="entry name" value="Tet_transcr_reg_TetR-rel_C_sf"/>
</dbReference>
<proteinExistence type="predicted"/>
<feature type="domain" description="HTH tetR-type" evidence="5">
    <location>
        <begin position="12"/>
        <end position="71"/>
    </location>
</feature>
<evidence type="ECO:0000313" key="7">
    <source>
        <dbReference type="Proteomes" id="UP000239415"/>
    </source>
</evidence>
<dbReference type="InterPro" id="IPR009057">
    <property type="entry name" value="Homeodomain-like_sf"/>
</dbReference>
<dbReference type="PROSITE" id="PS50977">
    <property type="entry name" value="HTH_TETR_2"/>
    <property type="match status" value="1"/>
</dbReference>
<evidence type="ECO:0000313" key="6">
    <source>
        <dbReference type="EMBL" id="PRX10189.1"/>
    </source>
</evidence>
<dbReference type="EMBL" id="PVMZ01000034">
    <property type="protein sequence ID" value="PRX10189.1"/>
    <property type="molecule type" value="Genomic_DNA"/>
</dbReference>
<comment type="caution">
    <text evidence="6">The sequence shown here is derived from an EMBL/GenBank/DDBJ whole genome shotgun (WGS) entry which is preliminary data.</text>
</comment>
<dbReference type="Proteomes" id="UP000239415">
    <property type="component" value="Unassembled WGS sequence"/>
</dbReference>
<sequence>MPDTRPMRADARRNYERLLAAAVAEVARTGADASLEKIARDAGVGSATLHRHFPTRQALLEAVFHDRVEGLCAEAHELTGSAEPGRALADWLRAVAVYGATTRGLAASLLASVREPVAASDTGCEAMLTDAGGKLLRSAQDAGAVRPGVAIGDLLTMANAVSLTTEDGAEAARLVTLAIEGIHPRP</sequence>
<dbReference type="PANTHER" id="PTHR30055:SF234">
    <property type="entry name" value="HTH-TYPE TRANSCRIPTIONAL REGULATOR BETI"/>
    <property type="match status" value="1"/>
</dbReference>
<dbReference type="SUPFAM" id="SSF46689">
    <property type="entry name" value="Homeodomain-like"/>
    <property type="match status" value="1"/>
</dbReference>
<reference evidence="6 7" key="1">
    <citation type="submission" date="2018-03" db="EMBL/GenBank/DDBJ databases">
        <title>Genomic Encyclopedia of Archaeal and Bacterial Type Strains, Phase II (KMG-II): from individual species to whole genera.</title>
        <authorList>
            <person name="Goeker M."/>
        </authorList>
    </citation>
    <scope>NUCLEOTIDE SEQUENCE [LARGE SCALE GENOMIC DNA]</scope>
    <source>
        <strain evidence="6 7">DSM 43146</strain>
    </source>
</reference>
<dbReference type="SUPFAM" id="SSF48498">
    <property type="entry name" value="Tetracyclin repressor-like, C-terminal domain"/>
    <property type="match status" value="1"/>
</dbReference>
<dbReference type="RefSeq" id="WP_239166789.1">
    <property type="nucleotide sequence ID" value="NZ_BOMO01000145.1"/>
</dbReference>
<organism evidence="6 7">
    <name type="scientific">Actinoplanes italicus</name>
    <dbReference type="NCBI Taxonomy" id="113567"/>
    <lineage>
        <taxon>Bacteria</taxon>
        <taxon>Bacillati</taxon>
        <taxon>Actinomycetota</taxon>
        <taxon>Actinomycetes</taxon>
        <taxon>Micromonosporales</taxon>
        <taxon>Micromonosporaceae</taxon>
        <taxon>Actinoplanes</taxon>
    </lineage>
</organism>
<feature type="DNA-binding region" description="H-T-H motif" evidence="4">
    <location>
        <begin position="34"/>
        <end position="53"/>
    </location>
</feature>
<accession>A0A2T0JRY1</accession>
<dbReference type="PANTHER" id="PTHR30055">
    <property type="entry name" value="HTH-TYPE TRANSCRIPTIONAL REGULATOR RUTR"/>
    <property type="match status" value="1"/>
</dbReference>
<dbReference type="InterPro" id="IPR001647">
    <property type="entry name" value="HTH_TetR"/>
</dbReference>
<dbReference type="GO" id="GO:0003700">
    <property type="term" value="F:DNA-binding transcription factor activity"/>
    <property type="evidence" value="ECO:0007669"/>
    <property type="project" value="TreeGrafter"/>
</dbReference>
<evidence type="ECO:0000256" key="4">
    <source>
        <dbReference type="PROSITE-ProRule" id="PRU00335"/>
    </source>
</evidence>
<dbReference type="PRINTS" id="PR00455">
    <property type="entry name" value="HTHTETR"/>
</dbReference>
<dbReference type="Pfam" id="PF21597">
    <property type="entry name" value="TetR_C_43"/>
    <property type="match status" value="1"/>
</dbReference>
<evidence type="ECO:0000256" key="2">
    <source>
        <dbReference type="ARBA" id="ARBA00023125"/>
    </source>
</evidence>
<name>A0A2T0JRY1_9ACTN</name>
<evidence type="ECO:0000256" key="3">
    <source>
        <dbReference type="ARBA" id="ARBA00023163"/>
    </source>
</evidence>